<dbReference type="AlphaFoldDB" id="M1DUC8"/>
<accession>M1DUC8</accession>
<reference evidence="1" key="2">
    <citation type="submission" date="2015-06" db="UniProtKB">
        <authorList>
            <consortium name="EnsemblPlants"/>
        </authorList>
    </citation>
    <scope>IDENTIFICATION</scope>
    <source>
        <strain evidence="1">DM1-3 516 R44</strain>
    </source>
</reference>
<protein>
    <recommendedName>
        <fullName evidence="3">Integrase core domain containing protein</fullName>
    </recommendedName>
</protein>
<keyword evidence="2" id="KW-1185">Reference proteome</keyword>
<sequence length="135" mass="15576">MAEQSSGKLVEMRQGVPNDLTLTAIASQLNDLSTKISGLEVQWNSRGRYTHPHERRKSRNGEKNHVQDTLQIILQMITDHDWVWEELKDYIEVLNQMIGSYSRSIQLIRSLPIFEVSHWGHRLTLGPTPITDNKT</sequence>
<reference evidence="2" key="1">
    <citation type="journal article" date="2011" name="Nature">
        <title>Genome sequence and analysis of the tuber crop potato.</title>
        <authorList>
            <consortium name="The Potato Genome Sequencing Consortium"/>
        </authorList>
    </citation>
    <scope>NUCLEOTIDE SEQUENCE [LARGE SCALE GENOMIC DNA]</scope>
    <source>
        <strain evidence="2">cv. DM1-3 516 R44</strain>
    </source>
</reference>
<proteinExistence type="predicted"/>
<dbReference type="EnsemblPlants" id="PGSC0003DMT400094550">
    <property type="protein sequence ID" value="PGSC0003DMT400094550"/>
    <property type="gene ID" value="PGSC0003DMG400044121"/>
</dbReference>
<dbReference type="PaxDb" id="4113-PGSC0003DMT400094550"/>
<evidence type="ECO:0008006" key="3">
    <source>
        <dbReference type="Google" id="ProtNLM"/>
    </source>
</evidence>
<organism evidence="1 2">
    <name type="scientific">Solanum tuberosum</name>
    <name type="common">Potato</name>
    <dbReference type="NCBI Taxonomy" id="4113"/>
    <lineage>
        <taxon>Eukaryota</taxon>
        <taxon>Viridiplantae</taxon>
        <taxon>Streptophyta</taxon>
        <taxon>Embryophyta</taxon>
        <taxon>Tracheophyta</taxon>
        <taxon>Spermatophyta</taxon>
        <taxon>Magnoliopsida</taxon>
        <taxon>eudicotyledons</taxon>
        <taxon>Gunneridae</taxon>
        <taxon>Pentapetalae</taxon>
        <taxon>asterids</taxon>
        <taxon>lamiids</taxon>
        <taxon>Solanales</taxon>
        <taxon>Solanaceae</taxon>
        <taxon>Solanoideae</taxon>
        <taxon>Solaneae</taxon>
        <taxon>Solanum</taxon>
    </lineage>
</organism>
<dbReference type="HOGENOM" id="CLU_029307_9_2_1"/>
<name>M1DUC8_SOLTU</name>
<dbReference type="InParanoid" id="M1DUC8"/>
<evidence type="ECO:0000313" key="2">
    <source>
        <dbReference type="Proteomes" id="UP000011115"/>
    </source>
</evidence>
<dbReference type="Gramene" id="PGSC0003DMT400094550">
    <property type="protein sequence ID" value="PGSC0003DMT400094550"/>
    <property type="gene ID" value="PGSC0003DMG400044121"/>
</dbReference>
<evidence type="ECO:0000313" key="1">
    <source>
        <dbReference type="EnsemblPlants" id="PGSC0003DMT400094550"/>
    </source>
</evidence>
<dbReference type="Proteomes" id="UP000011115">
    <property type="component" value="Unassembled WGS sequence"/>
</dbReference>